<evidence type="ECO:0000256" key="2">
    <source>
        <dbReference type="ARBA" id="ARBA00004474"/>
    </source>
</evidence>
<dbReference type="GO" id="GO:0006351">
    <property type="term" value="P:DNA-templated transcription"/>
    <property type="evidence" value="ECO:0007669"/>
    <property type="project" value="InterPro"/>
</dbReference>
<evidence type="ECO:0000256" key="6">
    <source>
        <dbReference type="ARBA" id="ARBA00022679"/>
    </source>
</evidence>
<feature type="domain" description="RNA polymerase Rpb2" evidence="12">
    <location>
        <begin position="587"/>
        <end position="659"/>
    </location>
</feature>
<comment type="subcellular location">
    <subcellularLocation>
        <location evidence="2">Plastid</location>
    </subcellularLocation>
</comment>
<dbReference type="InterPro" id="IPR037033">
    <property type="entry name" value="DNA-dir_RNAP_su2_hyb_sf"/>
</dbReference>
<dbReference type="EMBL" id="MH591085">
    <property type="protein sequence ID" value="AYC63949.1"/>
    <property type="molecule type" value="Genomic_DNA"/>
</dbReference>
<reference evidence="13" key="2">
    <citation type="journal article" date="2019" name="Mol. Phylogenet. Evol.">
        <title>Reassessment of the classification of bryopsidales (chlorophyta) based on chloroplast phylogenomic analyses.</title>
        <authorList>
            <person name="Cremen M.C."/>
            <person name="Leliaert F."/>
            <person name="West J."/>
            <person name="Lam D.W."/>
            <person name="Shimada S."/>
            <person name="Lopez-Bautista J.M."/>
            <person name="Verbruggen H."/>
        </authorList>
    </citation>
    <scope>NUCLEOTIDE SEQUENCE</scope>
</reference>
<gene>
    <name evidence="13" type="primary">rpoBb</name>
</gene>
<organism evidence="13">
    <name type="scientific">Flabellia petiolata</name>
    <dbReference type="NCBI Taxonomy" id="189428"/>
    <lineage>
        <taxon>Eukaryota</taxon>
        <taxon>Viridiplantae</taxon>
        <taxon>Chlorophyta</taxon>
        <taxon>core chlorophytes</taxon>
        <taxon>Ulvophyceae</taxon>
        <taxon>TCBD clade</taxon>
        <taxon>Bryopsidales</taxon>
        <taxon>Halimedineae</taxon>
        <taxon>Halimedaceae</taxon>
        <taxon>Udoteae</taxon>
        <taxon>Flabellia</taxon>
    </lineage>
</organism>
<keyword evidence="8" id="KW-0804">Transcription</keyword>
<evidence type="ECO:0000256" key="10">
    <source>
        <dbReference type="ARBA" id="ARBA00032782"/>
    </source>
</evidence>
<dbReference type="Pfam" id="PF00562">
    <property type="entry name" value="RNA_pol_Rpb2_6"/>
    <property type="match status" value="1"/>
</dbReference>
<name>A0A386AX75_9CHLO</name>
<dbReference type="Gene3D" id="3.90.1800.10">
    <property type="entry name" value="RNA polymerase alpha subunit dimerisation domain"/>
    <property type="match status" value="1"/>
</dbReference>
<feature type="domain" description="DNA-directed RNA polymerase subunit 2 hybrid-binding" evidence="11">
    <location>
        <begin position="64"/>
        <end position="585"/>
    </location>
</feature>
<dbReference type="InterPro" id="IPR014724">
    <property type="entry name" value="RNA_pol_RPB2_OB-fold"/>
</dbReference>
<evidence type="ECO:0000259" key="11">
    <source>
        <dbReference type="Pfam" id="PF00562"/>
    </source>
</evidence>
<dbReference type="GO" id="GO:0003899">
    <property type="term" value="F:DNA-directed RNA polymerase activity"/>
    <property type="evidence" value="ECO:0007669"/>
    <property type="project" value="UniProtKB-EC"/>
</dbReference>
<protein>
    <recommendedName>
        <fullName evidence="4">DNA-directed RNA polymerase</fullName>
        <ecNumber evidence="4">2.7.7.6</ecNumber>
    </recommendedName>
    <alternativeName>
        <fullName evidence="10">PEP</fullName>
    </alternativeName>
</protein>
<dbReference type="Gene3D" id="2.40.270.10">
    <property type="entry name" value="DNA-directed RNA polymerase, subunit 2, domain 6"/>
    <property type="match status" value="2"/>
</dbReference>
<dbReference type="GO" id="GO:0000428">
    <property type="term" value="C:DNA-directed RNA polymerase complex"/>
    <property type="evidence" value="ECO:0007669"/>
    <property type="project" value="UniProtKB-KW"/>
</dbReference>
<comment type="subunit">
    <text evidence="9">In plastids the minimal PEP RNA polymerase catalytic core is composed of four subunits: alpha, beta, beta', and beta''. When a (nuclear-encoded) sigma factor is associated with the core the holoenzyme is formed, which can initiate transcription.</text>
</comment>
<keyword evidence="13" id="KW-0934">Plastid</keyword>
<proteinExistence type="inferred from homology"/>
<evidence type="ECO:0000256" key="7">
    <source>
        <dbReference type="ARBA" id="ARBA00022695"/>
    </source>
</evidence>
<comment type="similarity">
    <text evidence="3">Belongs to the RNA polymerase beta chain family.</text>
</comment>
<evidence type="ECO:0000256" key="5">
    <source>
        <dbReference type="ARBA" id="ARBA00022478"/>
    </source>
</evidence>
<evidence type="ECO:0000259" key="12">
    <source>
        <dbReference type="Pfam" id="PF04560"/>
    </source>
</evidence>
<accession>A0A386AX75</accession>
<evidence type="ECO:0000313" key="13">
    <source>
        <dbReference type="EMBL" id="AYC63949.1"/>
    </source>
</evidence>
<dbReference type="AlphaFoldDB" id="A0A386AX75"/>
<dbReference type="GO" id="GO:0003677">
    <property type="term" value="F:DNA binding"/>
    <property type="evidence" value="ECO:0007669"/>
    <property type="project" value="InterPro"/>
</dbReference>
<keyword evidence="13" id="KW-0150">Chloroplast</keyword>
<sequence length="661" mass="76380">MFKIKKISSALKRPFILKNILLEEKKQKIVFFKKIFFNSFFSKNILLYLWKNRKYSNTYLWAKREKISALKNVTLQNFEKSNQNTYLFQRPIYHNFQWIQKGDLLGDCSGSNKGDLALGKNLLVGYMPWEGFNFEDAVLINEKVVSKYISLHIEKYDLEICETLYGLEKITRNIPGLLKTDIQKLDKNGVIKIGSWVKEGDILVGKIIPTATSKQTFLTHEKLLYDIVGEKTKTPNIQEKCLRVPQGGLGRIIRISYISKIKNQINTKKSENESKMKPLKAVLKKKKKTKYFLKLIYISDRYCSIFIKFRLDKKTLTSHNILNMAGVPKLAPFGPVGKRWANSKRRRPFNFSIRKFRWNIFKKDYLQLISFRSRFRSPSASGPWGALKRALKRPPDNFRKTSIINSLKKITLYIAEKREFQIGDKISGRHGNKGIISQILSNYDMPYLSNGRTLDVLLNPLGVPSRMNVGQILECLLGFAGHIFNTKFQVLCFDEIYGYEASRSFIYSKLFELCKKTHQKWIFSKKTPGKLNLFDGRNGKLFKQSVLVGSTYLMKLIHIVDEKIHARATGPYSLITQQPLRGRAKHGGQRLGEMEVWALQGFGSAYTLQEFLTVKSDDLQGRNKIMQTLLKNTPLHFGTPESLRVVLRELQCLCLDLQLSD</sequence>
<dbReference type="InterPro" id="IPR007120">
    <property type="entry name" value="DNA-dir_RNAP_su2_dom"/>
</dbReference>
<dbReference type="Pfam" id="PF04560">
    <property type="entry name" value="RNA_pol_Rpb2_7"/>
    <property type="match status" value="1"/>
</dbReference>
<dbReference type="SUPFAM" id="SSF64484">
    <property type="entry name" value="beta and beta-prime subunits of DNA dependent RNA-polymerase"/>
    <property type="match status" value="1"/>
</dbReference>
<geneLocation type="chloroplast" evidence="13"/>
<keyword evidence="5" id="KW-0240">DNA-directed RNA polymerase</keyword>
<dbReference type="Gene3D" id="2.40.50.100">
    <property type="match status" value="1"/>
</dbReference>
<dbReference type="GO" id="GO:0032549">
    <property type="term" value="F:ribonucleoside binding"/>
    <property type="evidence" value="ECO:0007669"/>
    <property type="project" value="InterPro"/>
</dbReference>
<dbReference type="Gene3D" id="2.40.50.150">
    <property type="match status" value="1"/>
</dbReference>
<evidence type="ECO:0000256" key="8">
    <source>
        <dbReference type="ARBA" id="ARBA00023163"/>
    </source>
</evidence>
<evidence type="ECO:0000256" key="1">
    <source>
        <dbReference type="ARBA" id="ARBA00004026"/>
    </source>
</evidence>
<dbReference type="InterPro" id="IPR015712">
    <property type="entry name" value="DNA-dir_RNA_pol_su2"/>
</dbReference>
<dbReference type="InterPro" id="IPR007121">
    <property type="entry name" value="RNA_pol_bsu_CS"/>
</dbReference>
<reference evidence="13" key="1">
    <citation type="submission" date="2018-07" db="EMBL/GenBank/DDBJ databases">
        <authorList>
            <person name="Quirk P.G."/>
            <person name="Krulwich T.A."/>
        </authorList>
    </citation>
    <scope>NUCLEOTIDE SEQUENCE</scope>
</reference>
<dbReference type="InterPro" id="IPR007641">
    <property type="entry name" value="RNA_pol_Rpb2_7"/>
</dbReference>
<dbReference type="PROSITE" id="PS01166">
    <property type="entry name" value="RNA_POL_BETA"/>
    <property type="match status" value="1"/>
</dbReference>
<comment type="function">
    <text evidence="1">DNA-dependent RNA polymerase catalyzes the transcription of DNA into RNA using the four ribonucleoside triphosphates as substrates.</text>
</comment>
<evidence type="ECO:0000256" key="9">
    <source>
        <dbReference type="ARBA" id="ARBA00026088"/>
    </source>
</evidence>
<evidence type="ECO:0000256" key="3">
    <source>
        <dbReference type="ARBA" id="ARBA00006835"/>
    </source>
</evidence>
<keyword evidence="7" id="KW-0548">Nucleotidyltransferase</keyword>
<dbReference type="PANTHER" id="PTHR20856">
    <property type="entry name" value="DNA-DIRECTED RNA POLYMERASE I SUBUNIT 2"/>
    <property type="match status" value="1"/>
</dbReference>
<keyword evidence="6" id="KW-0808">Transferase</keyword>
<evidence type="ECO:0000256" key="4">
    <source>
        <dbReference type="ARBA" id="ARBA00012418"/>
    </source>
</evidence>
<dbReference type="EC" id="2.7.7.6" evidence="4"/>